<evidence type="ECO:0000256" key="1">
    <source>
        <dbReference type="SAM" id="Coils"/>
    </source>
</evidence>
<feature type="compositionally biased region" description="Basic residues" evidence="2">
    <location>
        <begin position="112"/>
        <end position="121"/>
    </location>
</feature>
<feature type="region of interest" description="Disordered" evidence="2">
    <location>
        <begin position="96"/>
        <end position="128"/>
    </location>
</feature>
<proteinExistence type="predicted"/>
<keyword evidence="4" id="KW-1185">Reference proteome</keyword>
<protein>
    <submittedName>
        <fullName evidence="3">Uncharacterized protein</fullName>
    </submittedName>
</protein>
<organism evidence="3 4">
    <name type="scientific">Egibacter rhizosphaerae</name>
    <dbReference type="NCBI Taxonomy" id="1670831"/>
    <lineage>
        <taxon>Bacteria</taxon>
        <taxon>Bacillati</taxon>
        <taxon>Actinomycetota</taxon>
        <taxon>Nitriliruptoria</taxon>
        <taxon>Egibacterales</taxon>
        <taxon>Egibacteraceae</taxon>
        <taxon>Egibacter</taxon>
    </lineage>
</organism>
<accession>A0A411YEA7</accession>
<evidence type="ECO:0000313" key="3">
    <source>
        <dbReference type="EMBL" id="QBI19437.1"/>
    </source>
</evidence>
<dbReference type="RefSeq" id="WP_131154434.1">
    <property type="nucleotide sequence ID" value="NZ_CP036402.1"/>
</dbReference>
<feature type="region of interest" description="Disordered" evidence="2">
    <location>
        <begin position="160"/>
        <end position="186"/>
    </location>
</feature>
<evidence type="ECO:0000313" key="4">
    <source>
        <dbReference type="Proteomes" id="UP000291469"/>
    </source>
</evidence>
<dbReference type="EMBL" id="CP036402">
    <property type="protein sequence ID" value="QBI19437.1"/>
    <property type="molecule type" value="Genomic_DNA"/>
</dbReference>
<reference evidence="3 4" key="1">
    <citation type="submission" date="2019-01" db="EMBL/GenBank/DDBJ databases">
        <title>Egibacter rhizosphaerae EGI 80759T.</title>
        <authorList>
            <person name="Chen D.-D."/>
            <person name="Tian Y."/>
            <person name="Jiao J.-Y."/>
            <person name="Zhang X.-T."/>
            <person name="Zhang Y.-G."/>
            <person name="Zhang Y."/>
            <person name="Xiao M."/>
            <person name="Shu W.-S."/>
            <person name="Li W.-J."/>
        </authorList>
    </citation>
    <scope>NUCLEOTIDE SEQUENCE [LARGE SCALE GENOMIC DNA]</scope>
    <source>
        <strain evidence="3 4">EGI 80759</strain>
    </source>
</reference>
<sequence length="186" mass="21004">MATKTQDEAVRNYLVALRDPDAMRDDERLAELKRKIEETDDELERLRLRQEVLDAERPPVEQFEQAFIKHAKAWAEQHGISDRAFQAEGVPPRVLRKAGFTGVRGGDGRRTSGTRRQRRSRVSADEVRKALPKGTFTIKQVEEATGASAAVVRRVVQEEVEAGRVSDQGSDPDHKGPGRAPRLYHR</sequence>
<dbReference type="AlphaFoldDB" id="A0A411YEA7"/>
<evidence type="ECO:0000256" key="2">
    <source>
        <dbReference type="SAM" id="MobiDB-lite"/>
    </source>
</evidence>
<name>A0A411YEA7_9ACTN</name>
<dbReference type="KEGG" id="erz:ER308_07635"/>
<keyword evidence="1" id="KW-0175">Coiled coil</keyword>
<gene>
    <name evidence="3" type="ORF">ER308_07635</name>
</gene>
<dbReference type="OrthoDB" id="5243183at2"/>
<dbReference type="Proteomes" id="UP000291469">
    <property type="component" value="Chromosome"/>
</dbReference>
<feature type="coiled-coil region" evidence="1">
    <location>
        <begin position="22"/>
        <end position="56"/>
    </location>
</feature>